<proteinExistence type="predicted"/>
<dbReference type="PANTHER" id="PTHR45527">
    <property type="entry name" value="NONRIBOSOMAL PEPTIDE SYNTHETASE"/>
    <property type="match status" value="1"/>
</dbReference>
<comment type="cofactor">
    <cofactor evidence="1">
        <name>pantetheine 4'-phosphate</name>
        <dbReference type="ChEBI" id="CHEBI:47942"/>
    </cofactor>
</comment>
<dbReference type="InterPro" id="IPR020806">
    <property type="entry name" value="PKS_PP-bd"/>
</dbReference>
<dbReference type="InterPro" id="IPR009081">
    <property type="entry name" value="PP-bd_ACP"/>
</dbReference>
<dbReference type="AlphaFoldDB" id="A0A7D7QNX0"/>
<dbReference type="GO" id="GO:0005737">
    <property type="term" value="C:cytoplasm"/>
    <property type="evidence" value="ECO:0007669"/>
    <property type="project" value="TreeGrafter"/>
</dbReference>
<keyword evidence="6" id="KW-1185">Reference proteome</keyword>
<evidence type="ECO:0000313" key="5">
    <source>
        <dbReference type="EMBL" id="QMS92044.1"/>
    </source>
</evidence>
<dbReference type="Pfam" id="PF00550">
    <property type="entry name" value="PP-binding"/>
    <property type="match status" value="1"/>
</dbReference>
<dbReference type="FunFam" id="1.10.1200.10:FF:000005">
    <property type="entry name" value="Nonribosomal peptide synthetase 1"/>
    <property type="match status" value="1"/>
</dbReference>
<evidence type="ECO:0000313" key="6">
    <source>
        <dbReference type="Proteomes" id="UP000514713"/>
    </source>
</evidence>
<dbReference type="Gene3D" id="1.10.1200.10">
    <property type="entry name" value="ACP-like"/>
    <property type="match status" value="1"/>
</dbReference>
<evidence type="ECO:0000256" key="3">
    <source>
        <dbReference type="ARBA" id="ARBA00022553"/>
    </source>
</evidence>
<dbReference type="InterPro" id="IPR036736">
    <property type="entry name" value="ACP-like_sf"/>
</dbReference>
<dbReference type="KEGG" id="ned:HUN01_32225"/>
<keyword evidence="2" id="KW-0596">Phosphopantetheine</keyword>
<reference evidence="6" key="1">
    <citation type="submission" date="2020-06" db="EMBL/GenBank/DDBJ databases">
        <title>Nostoc edaphicum CCNP1411 genome.</title>
        <authorList>
            <person name="Fidor A."/>
            <person name="Grabski M."/>
            <person name="Gawor J."/>
            <person name="Gromadka R."/>
            <person name="Wegrzyn G."/>
            <person name="Mazur-Marzec H."/>
        </authorList>
    </citation>
    <scope>NUCLEOTIDE SEQUENCE [LARGE SCALE GENOMIC DNA]</scope>
    <source>
        <strain evidence="6">CCNP1411</strain>
    </source>
</reference>
<sequence>MGNGEEVSNDQCPMPQATGRLSLFTHKRMEFPVALNKSLPWITINWDKLQLNTSQEQKTFKQISETELAITETESLEVFQRIFSLGEVTQFVVSTVDLKARYERTFKLNPLLNSKSSNQVDSSSAYFRHNLSNSYVAPTNKLEKQIAEVWQEVLGITQVGIYDNFYELGGDSLIATQLVSRLRAKFPVELPLRDLLVQAMIPAKQAEMVEQLLLEKIEELSEEEVEALLVND</sequence>
<dbReference type="InterPro" id="IPR006162">
    <property type="entry name" value="Ppantetheine_attach_site"/>
</dbReference>
<feature type="domain" description="Carrier" evidence="4">
    <location>
        <begin position="137"/>
        <end position="213"/>
    </location>
</feature>
<evidence type="ECO:0000256" key="1">
    <source>
        <dbReference type="ARBA" id="ARBA00001957"/>
    </source>
</evidence>
<evidence type="ECO:0000259" key="4">
    <source>
        <dbReference type="PROSITE" id="PS50075"/>
    </source>
</evidence>
<dbReference type="EMBL" id="CP054698">
    <property type="protein sequence ID" value="QMS92044.1"/>
    <property type="molecule type" value="Genomic_DNA"/>
</dbReference>
<dbReference type="PROSITE" id="PS00012">
    <property type="entry name" value="PHOSPHOPANTETHEINE"/>
    <property type="match status" value="1"/>
</dbReference>
<organism evidence="5 6">
    <name type="scientific">Nostoc edaphicum CCNP1411</name>
    <dbReference type="NCBI Taxonomy" id="1472755"/>
    <lineage>
        <taxon>Bacteria</taxon>
        <taxon>Bacillati</taxon>
        <taxon>Cyanobacteriota</taxon>
        <taxon>Cyanophyceae</taxon>
        <taxon>Nostocales</taxon>
        <taxon>Nostocaceae</taxon>
        <taxon>Nostoc</taxon>
    </lineage>
</organism>
<dbReference type="PANTHER" id="PTHR45527:SF1">
    <property type="entry name" value="FATTY ACID SYNTHASE"/>
    <property type="match status" value="1"/>
</dbReference>
<protein>
    <recommendedName>
        <fullName evidence="4">Carrier domain-containing protein</fullName>
    </recommendedName>
</protein>
<dbReference type="Proteomes" id="UP000514713">
    <property type="component" value="Chromosome"/>
</dbReference>
<dbReference type="GO" id="GO:0043041">
    <property type="term" value="P:amino acid activation for nonribosomal peptide biosynthetic process"/>
    <property type="evidence" value="ECO:0007669"/>
    <property type="project" value="TreeGrafter"/>
</dbReference>
<accession>A0A7D7QNX0</accession>
<dbReference type="GO" id="GO:0031177">
    <property type="term" value="F:phosphopantetheine binding"/>
    <property type="evidence" value="ECO:0007669"/>
    <property type="project" value="InterPro"/>
</dbReference>
<dbReference type="SMART" id="SM00823">
    <property type="entry name" value="PKS_PP"/>
    <property type="match status" value="1"/>
</dbReference>
<gene>
    <name evidence="5" type="ORF">HUN01_32225</name>
</gene>
<dbReference type="PROSITE" id="PS50075">
    <property type="entry name" value="CARRIER"/>
    <property type="match status" value="1"/>
</dbReference>
<dbReference type="GO" id="GO:0044550">
    <property type="term" value="P:secondary metabolite biosynthetic process"/>
    <property type="evidence" value="ECO:0007669"/>
    <property type="project" value="TreeGrafter"/>
</dbReference>
<evidence type="ECO:0000256" key="2">
    <source>
        <dbReference type="ARBA" id="ARBA00022450"/>
    </source>
</evidence>
<dbReference type="SUPFAM" id="SSF47336">
    <property type="entry name" value="ACP-like"/>
    <property type="match status" value="1"/>
</dbReference>
<keyword evidence="3" id="KW-0597">Phosphoprotein</keyword>
<name>A0A7D7QNX0_9NOSO</name>